<proteinExistence type="predicted"/>
<dbReference type="OrthoDB" id="9786516at2"/>
<name>A0A327KX02_9BRAD</name>
<accession>A0A327KX02</accession>
<protein>
    <submittedName>
        <fullName evidence="4">Phage major capsid protein</fullName>
    </submittedName>
</protein>
<dbReference type="EMBL" id="NPEX01000261">
    <property type="protein sequence ID" value="RAI39898.1"/>
    <property type="molecule type" value="Genomic_DNA"/>
</dbReference>
<dbReference type="Gene3D" id="3.30.2320.10">
    <property type="entry name" value="hypothetical protein PF0899 domain"/>
    <property type="match status" value="1"/>
</dbReference>
<evidence type="ECO:0000313" key="5">
    <source>
        <dbReference type="Proteomes" id="UP000249130"/>
    </source>
</evidence>
<gene>
    <name evidence="4" type="ORF">CH341_24930</name>
</gene>
<reference evidence="4 5" key="1">
    <citation type="submission" date="2017-07" db="EMBL/GenBank/DDBJ databases">
        <title>Draft Genome Sequences of Select Purple Nonsulfur Bacteria.</title>
        <authorList>
            <person name="Lasarre B."/>
            <person name="Mckinlay J.B."/>
        </authorList>
    </citation>
    <scope>NUCLEOTIDE SEQUENCE [LARGE SCALE GENOMIC DNA]</scope>
    <source>
        <strain evidence="4 5">DSM 5909</strain>
    </source>
</reference>
<comment type="caution">
    <text evidence="4">The sequence shown here is derived from an EMBL/GenBank/DDBJ whole genome shotgun (WGS) entry which is preliminary data.</text>
</comment>
<comment type="subcellular location">
    <subcellularLocation>
        <location evidence="1">Virion</location>
    </subcellularLocation>
</comment>
<dbReference type="NCBIfam" id="TIGR01554">
    <property type="entry name" value="major_cap_HK97"/>
    <property type="match status" value="1"/>
</dbReference>
<dbReference type="AlphaFoldDB" id="A0A327KX02"/>
<organism evidence="4 5">
    <name type="scientific">Rhodoplanes roseus</name>
    <dbReference type="NCBI Taxonomy" id="29409"/>
    <lineage>
        <taxon>Bacteria</taxon>
        <taxon>Pseudomonadati</taxon>
        <taxon>Pseudomonadota</taxon>
        <taxon>Alphaproteobacteria</taxon>
        <taxon>Hyphomicrobiales</taxon>
        <taxon>Nitrobacteraceae</taxon>
        <taxon>Rhodoplanes</taxon>
    </lineage>
</organism>
<keyword evidence="5" id="KW-1185">Reference proteome</keyword>
<evidence type="ECO:0000259" key="3">
    <source>
        <dbReference type="Pfam" id="PF05065"/>
    </source>
</evidence>
<dbReference type="Proteomes" id="UP000249130">
    <property type="component" value="Unassembled WGS sequence"/>
</dbReference>
<feature type="domain" description="Phage capsid-like C-terminal" evidence="3">
    <location>
        <begin position="137"/>
        <end position="422"/>
    </location>
</feature>
<feature type="region of interest" description="Disordered" evidence="2">
    <location>
        <begin position="1"/>
        <end position="26"/>
    </location>
</feature>
<dbReference type="RefSeq" id="WP_111421709.1">
    <property type="nucleotide sequence ID" value="NZ_NPEX01000261.1"/>
</dbReference>
<dbReference type="Pfam" id="PF05065">
    <property type="entry name" value="Phage_capsid"/>
    <property type="match status" value="1"/>
</dbReference>
<dbReference type="InterPro" id="IPR024455">
    <property type="entry name" value="Phage_capsid"/>
</dbReference>
<evidence type="ECO:0000256" key="1">
    <source>
        <dbReference type="ARBA" id="ARBA00004328"/>
    </source>
</evidence>
<evidence type="ECO:0000313" key="4">
    <source>
        <dbReference type="EMBL" id="RAI39898.1"/>
    </source>
</evidence>
<dbReference type="InterPro" id="IPR054612">
    <property type="entry name" value="Phage_capsid-like_C"/>
</dbReference>
<evidence type="ECO:0000256" key="2">
    <source>
        <dbReference type="SAM" id="MobiDB-lite"/>
    </source>
</evidence>
<sequence length="425" mass="45738">MDIDIDRVPVASPETKAGPEIKSGPETGLTLDDFMRSFETYKQVNDSRLGQIERRGSVDPLTEERLARIDAALIEQQRRVDTLALKGARPALGREGADDPGRREHKAAFDAYVRKGDAAGLLAIERKALSVGSAPDGGYLVPPEVEREIGRRLVDVSPIRAIAGNRTVSASVYKKPFMTSGPTVGWIGETDARPQTAAPALAELSFPTMELYAMPAATATLLDDAMVDIDQWLASEVDQAFAEQEGVAFVSGDGTNKPKGFLSYTTVDNGSWTWGKIGTVATGAAGAFPSTSPADVLIDFGYALRVGYRRNAVFVMNRKTESAVRKFKDTTGQYLWSPGLTAGAPATLLGYPVVVDDAMPEIGANALAIAFGDFRRGYLVVDRAGVRVLRDPYSAKPYVLFYTTKRVGGGVQDFDAIKLLKFSAS</sequence>
<dbReference type="SUPFAM" id="SSF56563">
    <property type="entry name" value="Major capsid protein gp5"/>
    <property type="match status" value="1"/>
</dbReference>